<dbReference type="EMBL" id="SMTF01000008">
    <property type="protein sequence ID" value="TDK23343.1"/>
    <property type="molecule type" value="Genomic_DNA"/>
</dbReference>
<protein>
    <submittedName>
        <fullName evidence="3">DUF2272 domain-containing protein</fullName>
    </submittedName>
</protein>
<feature type="signal peptide" evidence="1">
    <location>
        <begin position="1"/>
        <end position="23"/>
    </location>
</feature>
<reference evidence="3 4" key="1">
    <citation type="submission" date="2019-03" db="EMBL/GenBank/DDBJ databases">
        <title>Luteimonas zhaokaii sp.nov., isolated from the rectal contents of Plateau pika in Yushu, Qinghai Province, China.</title>
        <authorList>
            <person name="Zhang G."/>
        </authorList>
    </citation>
    <scope>NUCLEOTIDE SEQUENCE [LARGE SCALE GENOMIC DNA]</scope>
    <source>
        <strain evidence="3 4">B9</strain>
    </source>
</reference>
<dbReference type="PIRSF" id="PIRSF028415">
    <property type="entry name" value="UCP028415"/>
    <property type="match status" value="1"/>
</dbReference>
<dbReference type="Pfam" id="PF10030">
    <property type="entry name" value="DUF2272"/>
    <property type="match status" value="1"/>
</dbReference>
<keyword evidence="4" id="KW-1185">Reference proteome</keyword>
<accession>A0A4R5TN17</accession>
<evidence type="ECO:0000313" key="4">
    <source>
        <dbReference type="Proteomes" id="UP000294796"/>
    </source>
</evidence>
<organism evidence="3 4">
    <name type="scientific">Luteimonas aestuarii</name>
    <dbReference type="NCBI Taxonomy" id="453837"/>
    <lineage>
        <taxon>Bacteria</taxon>
        <taxon>Pseudomonadati</taxon>
        <taxon>Pseudomonadota</taxon>
        <taxon>Gammaproteobacteria</taxon>
        <taxon>Lysobacterales</taxon>
        <taxon>Lysobacteraceae</taxon>
        <taxon>Luteimonas</taxon>
    </lineage>
</organism>
<evidence type="ECO:0000313" key="3">
    <source>
        <dbReference type="EMBL" id="TDK23343.1"/>
    </source>
</evidence>
<proteinExistence type="predicted"/>
<evidence type="ECO:0000256" key="1">
    <source>
        <dbReference type="SAM" id="SignalP"/>
    </source>
</evidence>
<dbReference type="InterPro" id="IPR014545">
    <property type="entry name" value="UCP028415"/>
</dbReference>
<feature type="domain" description="DUF2272" evidence="2">
    <location>
        <begin position="81"/>
        <end position="281"/>
    </location>
</feature>
<feature type="chain" id="PRO_5020558569" evidence="1">
    <location>
        <begin position="24"/>
        <end position="334"/>
    </location>
</feature>
<dbReference type="Proteomes" id="UP000294796">
    <property type="component" value="Unassembled WGS sequence"/>
</dbReference>
<keyword evidence="1" id="KW-0732">Signal</keyword>
<dbReference type="OrthoDB" id="8836344at2"/>
<gene>
    <name evidence="3" type="ORF">E2F46_10475</name>
</gene>
<evidence type="ECO:0000259" key="2">
    <source>
        <dbReference type="Pfam" id="PF10030"/>
    </source>
</evidence>
<comment type="caution">
    <text evidence="3">The sequence shown here is derived from an EMBL/GenBank/DDBJ whole genome shotgun (WGS) entry which is preliminary data.</text>
</comment>
<dbReference type="AlphaFoldDB" id="A0A4R5TN17"/>
<name>A0A4R5TN17_9GAMM</name>
<sequence length="334" mass="35962">MSGCRRLACLALLLLCSPLRVVAADPCTLPDTYAGATTAARIAATACTEHRLWYRPFIDAQGRLAGSRVREAEAARLGNGQPAWERVVEYWRDSGLLWQTQAASACGGMEGIGAPAWCRGFVVDTPWSAAFVSWVMQQADVPGYRGSASHVHYVRRAYRDPLGSAYRVSYPQGAKPVQGDLLCYARVASRTYGFDGLMAQLAGDDGGLNMHCDIVVGIADGMAYLVGGNVFDGVTMRMLALDASARLSTLPMRSTEDPECAPERPEACDMNRQDWAVLLQLRPETELAALRAPRALPELPVAGPAQPLPARCCVECVPEDTAPPCAPMAEQGME</sequence>
<dbReference type="InterPro" id="IPR019262">
    <property type="entry name" value="DUF2272"/>
</dbReference>